<dbReference type="Proteomes" id="UP001301769">
    <property type="component" value="Unassembled WGS sequence"/>
</dbReference>
<reference evidence="3" key="1">
    <citation type="journal article" date="2023" name="Mol. Phylogenet. Evol.">
        <title>Genome-scale phylogeny and comparative genomics of the fungal order Sordariales.</title>
        <authorList>
            <person name="Hensen N."/>
            <person name="Bonometti L."/>
            <person name="Westerberg I."/>
            <person name="Brannstrom I.O."/>
            <person name="Guillou S."/>
            <person name="Cros-Aarteil S."/>
            <person name="Calhoun S."/>
            <person name="Haridas S."/>
            <person name="Kuo A."/>
            <person name="Mondo S."/>
            <person name="Pangilinan J."/>
            <person name="Riley R."/>
            <person name="LaButti K."/>
            <person name="Andreopoulos B."/>
            <person name="Lipzen A."/>
            <person name="Chen C."/>
            <person name="Yan M."/>
            <person name="Daum C."/>
            <person name="Ng V."/>
            <person name="Clum A."/>
            <person name="Steindorff A."/>
            <person name="Ohm R.A."/>
            <person name="Martin F."/>
            <person name="Silar P."/>
            <person name="Natvig D.O."/>
            <person name="Lalanne C."/>
            <person name="Gautier V."/>
            <person name="Ament-Velasquez S.L."/>
            <person name="Kruys A."/>
            <person name="Hutchinson M.I."/>
            <person name="Powell A.J."/>
            <person name="Barry K."/>
            <person name="Miller A.N."/>
            <person name="Grigoriev I.V."/>
            <person name="Debuchy R."/>
            <person name="Gladieux P."/>
            <person name="Hiltunen Thoren M."/>
            <person name="Johannesson H."/>
        </authorList>
    </citation>
    <scope>NUCLEOTIDE SEQUENCE</scope>
    <source>
        <strain evidence="3">PSN293</strain>
    </source>
</reference>
<sequence>MIFFAFCSCLLLLFLSILFECLSAKYSPAFYLLACFVFPILASCRWGFWLGW</sequence>
<keyword evidence="1" id="KW-1133">Transmembrane helix</keyword>
<dbReference type="AlphaFoldDB" id="A0AAN6YG49"/>
<evidence type="ECO:0000256" key="2">
    <source>
        <dbReference type="SAM" id="SignalP"/>
    </source>
</evidence>
<evidence type="ECO:0000313" key="3">
    <source>
        <dbReference type="EMBL" id="KAK4216002.1"/>
    </source>
</evidence>
<evidence type="ECO:0000313" key="4">
    <source>
        <dbReference type="Proteomes" id="UP001301769"/>
    </source>
</evidence>
<feature type="signal peptide" evidence="2">
    <location>
        <begin position="1"/>
        <end position="24"/>
    </location>
</feature>
<keyword evidence="1" id="KW-0472">Membrane</keyword>
<keyword evidence="1" id="KW-0812">Transmembrane</keyword>
<protein>
    <recommendedName>
        <fullName evidence="5">NADH dehydrogenase subunit 1</fullName>
    </recommendedName>
</protein>
<organism evidence="3 4">
    <name type="scientific">Rhypophila decipiens</name>
    <dbReference type="NCBI Taxonomy" id="261697"/>
    <lineage>
        <taxon>Eukaryota</taxon>
        <taxon>Fungi</taxon>
        <taxon>Dikarya</taxon>
        <taxon>Ascomycota</taxon>
        <taxon>Pezizomycotina</taxon>
        <taxon>Sordariomycetes</taxon>
        <taxon>Sordariomycetidae</taxon>
        <taxon>Sordariales</taxon>
        <taxon>Naviculisporaceae</taxon>
        <taxon>Rhypophila</taxon>
    </lineage>
</organism>
<keyword evidence="4" id="KW-1185">Reference proteome</keyword>
<dbReference type="EMBL" id="MU858073">
    <property type="protein sequence ID" value="KAK4216002.1"/>
    <property type="molecule type" value="Genomic_DNA"/>
</dbReference>
<gene>
    <name evidence="3" type="ORF">QBC37DRAFT_417905</name>
</gene>
<proteinExistence type="predicted"/>
<feature type="transmembrane region" description="Helical" evidence="1">
    <location>
        <begin position="29"/>
        <end position="48"/>
    </location>
</feature>
<keyword evidence="2" id="KW-0732">Signal</keyword>
<feature type="chain" id="PRO_5042910566" description="NADH dehydrogenase subunit 1" evidence="2">
    <location>
        <begin position="25"/>
        <end position="52"/>
    </location>
</feature>
<reference evidence="3" key="2">
    <citation type="submission" date="2023-05" db="EMBL/GenBank/DDBJ databases">
        <authorList>
            <consortium name="Lawrence Berkeley National Laboratory"/>
            <person name="Steindorff A."/>
            <person name="Hensen N."/>
            <person name="Bonometti L."/>
            <person name="Westerberg I."/>
            <person name="Brannstrom I.O."/>
            <person name="Guillou S."/>
            <person name="Cros-Aarteil S."/>
            <person name="Calhoun S."/>
            <person name="Haridas S."/>
            <person name="Kuo A."/>
            <person name="Mondo S."/>
            <person name="Pangilinan J."/>
            <person name="Riley R."/>
            <person name="Labutti K."/>
            <person name="Andreopoulos B."/>
            <person name="Lipzen A."/>
            <person name="Chen C."/>
            <person name="Yanf M."/>
            <person name="Daum C."/>
            <person name="Ng V."/>
            <person name="Clum A."/>
            <person name="Ohm R."/>
            <person name="Martin F."/>
            <person name="Silar P."/>
            <person name="Natvig D."/>
            <person name="Lalanne C."/>
            <person name="Gautier V."/>
            <person name="Ament-Velasquez S.L."/>
            <person name="Kruys A."/>
            <person name="Hutchinson M.I."/>
            <person name="Powell A.J."/>
            <person name="Barry K."/>
            <person name="Miller A.N."/>
            <person name="Grigoriev I.V."/>
            <person name="Debuchy R."/>
            <person name="Gladieux P."/>
            <person name="Thoren M.H."/>
            <person name="Johannesson H."/>
        </authorList>
    </citation>
    <scope>NUCLEOTIDE SEQUENCE</scope>
    <source>
        <strain evidence="3">PSN293</strain>
    </source>
</reference>
<evidence type="ECO:0008006" key="5">
    <source>
        <dbReference type="Google" id="ProtNLM"/>
    </source>
</evidence>
<name>A0AAN6YG49_9PEZI</name>
<comment type="caution">
    <text evidence="3">The sequence shown here is derived from an EMBL/GenBank/DDBJ whole genome shotgun (WGS) entry which is preliminary data.</text>
</comment>
<evidence type="ECO:0000256" key="1">
    <source>
        <dbReference type="SAM" id="Phobius"/>
    </source>
</evidence>
<accession>A0AAN6YG49</accession>